<dbReference type="InterPro" id="IPR032710">
    <property type="entry name" value="NTF2-like_dom_sf"/>
</dbReference>
<gene>
    <name evidence="4" type="ORF">E4634_11360</name>
</gene>
<dbReference type="RefSeq" id="WP_135443934.1">
    <property type="nucleotide sequence ID" value="NZ_SRLE01000007.1"/>
</dbReference>
<proteinExistence type="predicted"/>
<name>A0A4Z0M2B1_9GAMM</name>
<dbReference type="AlphaFoldDB" id="A0A4Z0M2B1"/>
<organism evidence="4 5">
    <name type="scientific">Mangrovimicrobium sediminis</name>
    <dbReference type="NCBI Taxonomy" id="2562682"/>
    <lineage>
        <taxon>Bacteria</taxon>
        <taxon>Pseudomonadati</taxon>
        <taxon>Pseudomonadota</taxon>
        <taxon>Gammaproteobacteria</taxon>
        <taxon>Cellvibrionales</taxon>
        <taxon>Halieaceae</taxon>
        <taxon>Mangrovimicrobium</taxon>
    </lineage>
</organism>
<evidence type="ECO:0000256" key="2">
    <source>
        <dbReference type="SAM" id="SignalP"/>
    </source>
</evidence>
<feature type="region of interest" description="Disordered" evidence="1">
    <location>
        <begin position="172"/>
        <end position="207"/>
    </location>
</feature>
<feature type="compositionally biased region" description="Low complexity" evidence="1">
    <location>
        <begin position="172"/>
        <end position="181"/>
    </location>
</feature>
<dbReference type="Pfam" id="PF13474">
    <property type="entry name" value="SnoaL_3"/>
    <property type="match status" value="1"/>
</dbReference>
<dbReference type="Proteomes" id="UP000298050">
    <property type="component" value="Unassembled WGS sequence"/>
</dbReference>
<dbReference type="OrthoDB" id="271716at2"/>
<feature type="compositionally biased region" description="Basic residues" evidence="1">
    <location>
        <begin position="195"/>
        <end position="207"/>
    </location>
</feature>
<dbReference type="Gene3D" id="3.10.450.50">
    <property type="match status" value="1"/>
</dbReference>
<keyword evidence="2" id="KW-0732">Signal</keyword>
<feature type="domain" description="SnoaL-like" evidence="3">
    <location>
        <begin position="29"/>
        <end position="143"/>
    </location>
</feature>
<dbReference type="InterPro" id="IPR037401">
    <property type="entry name" value="SnoaL-like"/>
</dbReference>
<evidence type="ECO:0000256" key="1">
    <source>
        <dbReference type="SAM" id="MobiDB-lite"/>
    </source>
</evidence>
<evidence type="ECO:0000313" key="4">
    <source>
        <dbReference type="EMBL" id="TGD73610.1"/>
    </source>
</evidence>
<feature type="signal peptide" evidence="2">
    <location>
        <begin position="1"/>
        <end position="23"/>
    </location>
</feature>
<accession>A0A4Z0M2B1</accession>
<keyword evidence="5" id="KW-1185">Reference proteome</keyword>
<evidence type="ECO:0000313" key="5">
    <source>
        <dbReference type="Proteomes" id="UP000298050"/>
    </source>
</evidence>
<sequence>MKNYLAPLASLLLALLLALPASADPEQAVAATLDAFHGAAAEADEERYLGLMTEQAVFLGTDGSERWQGEAFRSFVHDNFSRGRGWTYRPRERRVSVAADGDIAWFDEMLDNDSLGECRGSGVLVNTASGWKIAQYNLSVPVPNALVDSVVDSIRSGETQMPAATAVAPAAAASTAAPAAQEEIEEEKQEEKKRCPIRHKTVRAADC</sequence>
<dbReference type="SUPFAM" id="SSF54427">
    <property type="entry name" value="NTF2-like"/>
    <property type="match status" value="1"/>
</dbReference>
<dbReference type="EMBL" id="SRLE01000007">
    <property type="protein sequence ID" value="TGD73610.1"/>
    <property type="molecule type" value="Genomic_DNA"/>
</dbReference>
<comment type="caution">
    <text evidence="4">The sequence shown here is derived from an EMBL/GenBank/DDBJ whole genome shotgun (WGS) entry which is preliminary data.</text>
</comment>
<protein>
    <recommendedName>
        <fullName evidence="3">SnoaL-like domain-containing protein</fullName>
    </recommendedName>
</protein>
<reference evidence="4 5" key="1">
    <citation type="submission" date="2019-04" db="EMBL/GenBank/DDBJ databases">
        <title>Taxonomy of novel Haliea sp. from mangrove soil of West Coast of India.</title>
        <authorList>
            <person name="Verma A."/>
            <person name="Kumar P."/>
            <person name="Krishnamurthi S."/>
        </authorList>
    </citation>
    <scope>NUCLEOTIDE SEQUENCE [LARGE SCALE GENOMIC DNA]</scope>
    <source>
        <strain evidence="4 5">SAOS-164</strain>
    </source>
</reference>
<feature type="chain" id="PRO_5021194631" description="SnoaL-like domain-containing protein" evidence="2">
    <location>
        <begin position="24"/>
        <end position="207"/>
    </location>
</feature>
<evidence type="ECO:0000259" key="3">
    <source>
        <dbReference type="Pfam" id="PF13474"/>
    </source>
</evidence>